<reference evidence="1 2" key="1">
    <citation type="submission" date="2017-09" db="EMBL/GenBank/DDBJ databases">
        <title>Depth-based differentiation of microbial function through sediment-hosted aquifers and enrichment of novel symbionts in the deep terrestrial subsurface.</title>
        <authorList>
            <person name="Probst A.J."/>
            <person name="Ladd B."/>
            <person name="Jarett J.K."/>
            <person name="Geller-Mcgrath D.E."/>
            <person name="Sieber C.M."/>
            <person name="Emerson J.B."/>
            <person name="Anantharaman K."/>
            <person name="Thomas B.C."/>
            <person name="Malmstrom R."/>
            <person name="Stieglmeier M."/>
            <person name="Klingl A."/>
            <person name="Woyke T."/>
            <person name="Ryan C.M."/>
            <person name="Banfield J.F."/>
        </authorList>
    </citation>
    <scope>NUCLEOTIDE SEQUENCE [LARGE SCALE GENOMIC DNA]</scope>
    <source>
        <strain evidence="1">CG17_big_fil_post_rev_8_21_14_2_50_48_46</strain>
    </source>
</reference>
<gene>
    <name evidence="1" type="ORF">COW36_08445</name>
</gene>
<evidence type="ECO:0000313" key="1">
    <source>
        <dbReference type="EMBL" id="PIW17519.1"/>
    </source>
</evidence>
<evidence type="ECO:0000313" key="2">
    <source>
        <dbReference type="Proteomes" id="UP000231019"/>
    </source>
</evidence>
<name>A0A2M7G6E9_9BACT</name>
<proteinExistence type="predicted"/>
<dbReference type="EMBL" id="PFFQ01000023">
    <property type="protein sequence ID" value="PIW17519.1"/>
    <property type="molecule type" value="Genomic_DNA"/>
</dbReference>
<sequence>MIAHIYFVLRGQKSLDSFENLVLPFERSFMLYKVYGLMRPEYQGLVLEFQTVENILGLMRSKGQSLFIPWREILEIRLLPHRLRSPELLLQTRSLKVLRKLPGSLQGRYTCRLHRRDRNQAEYFVAQVELHLTELRIQELENPQPETPLIEEPLGRLLLNAAVTRIRDFLS</sequence>
<dbReference type="AlphaFoldDB" id="A0A2M7G6E9"/>
<accession>A0A2M7G6E9</accession>
<comment type="caution">
    <text evidence="1">The sequence shown here is derived from an EMBL/GenBank/DDBJ whole genome shotgun (WGS) entry which is preliminary data.</text>
</comment>
<organism evidence="1 2">
    <name type="scientific">bacterium (Candidatus Blackallbacteria) CG17_big_fil_post_rev_8_21_14_2_50_48_46</name>
    <dbReference type="NCBI Taxonomy" id="2014261"/>
    <lineage>
        <taxon>Bacteria</taxon>
        <taxon>Candidatus Blackallbacteria</taxon>
    </lineage>
</organism>
<dbReference type="Proteomes" id="UP000231019">
    <property type="component" value="Unassembled WGS sequence"/>
</dbReference>
<protein>
    <submittedName>
        <fullName evidence="1">Uncharacterized protein</fullName>
    </submittedName>
</protein>